<protein>
    <recommendedName>
        <fullName evidence="8">Peroxisomal ATPase PEX6</fullName>
    </recommendedName>
    <alternativeName>
        <fullName evidence="9">Peroxin-6</fullName>
    </alternativeName>
</protein>
<reference evidence="13 14" key="2">
    <citation type="journal article" date="2010" name="Nucleic Acids Res.">
        <title>BeetleBase in 2010: revisions to provide comprehensive genomic information for Tribolium castaneum.</title>
        <authorList>
            <person name="Kim H.S."/>
            <person name="Murphy T."/>
            <person name="Xia J."/>
            <person name="Caragea D."/>
            <person name="Park Y."/>
            <person name="Beeman R.W."/>
            <person name="Lorenzen M.D."/>
            <person name="Butcher S."/>
            <person name="Manak J.R."/>
            <person name="Brown S.J."/>
        </authorList>
    </citation>
    <scope>GENOME REANNOTATION</scope>
    <source>
        <strain evidence="13 14">Georgia GA2</strain>
    </source>
</reference>
<dbReference type="PhylomeDB" id="D6WES7"/>
<evidence type="ECO:0000259" key="12">
    <source>
        <dbReference type="SMART" id="SM00382"/>
    </source>
</evidence>
<feature type="domain" description="AAA+ ATPase" evidence="12">
    <location>
        <begin position="166"/>
        <end position="298"/>
    </location>
</feature>
<evidence type="ECO:0000256" key="10">
    <source>
        <dbReference type="ARBA" id="ARBA00048778"/>
    </source>
</evidence>
<dbReference type="Proteomes" id="UP000007266">
    <property type="component" value="Linkage group 3"/>
</dbReference>
<evidence type="ECO:0000256" key="2">
    <source>
        <dbReference type="ARBA" id="ARBA00006914"/>
    </source>
</evidence>
<evidence type="ECO:0000256" key="1">
    <source>
        <dbReference type="ARBA" id="ARBA00004370"/>
    </source>
</evidence>
<dbReference type="PANTHER" id="PTHR23077:SF9">
    <property type="entry name" value="PEROXISOMAL ATPASE PEX6"/>
    <property type="match status" value="1"/>
</dbReference>
<evidence type="ECO:0000256" key="6">
    <source>
        <dbReference type="ARBA" id="ARBA00022840"/>
    </source>
</evidence>
<dbReference type="STRING" id="7070.D6WES7"/>
<evidence type="ECO:0000256" key="9">
    <source>
        <dbReference type="ARBA" id="ARBA00034920"/>
    </source>
</evidence>
<proteinExistence type="inferred from homology"/>
<dbReference type="InterPro" id="IPR003593">
    <property type="entry name" value="AAA+_ATPase"/>
</dbReference>
<dbReference type="GO" id="GO:0016558">
    <property type="term" value="P:protein import into peroxisome matrix"/>
    <property type="evidence" value="ECO:0000318"/>
    <property type="project" value="GO_Central"/>
</dbReference>
<dbReference type="InterPro" id="IPR050168">
    <property type="entry name" value="AAA_ATPase_domain"/>
</dbReference>
<dbReference type="GO" id="GO:0005778">
    <property type="term" value="C:peroxisomal membrane"/>
    <property type="evidence" value="ECO:0000318"/>
    <property type="project" value="GO_Central"/>
</dbReference>
<gene>
    <name evidence="13" type="primary">AUGUSTUS-3.0.2_02647</name>
    <name evidence="13" type="ORF">TcasGA2_TC002647</name>
</gene>
<dbReference type="HOGENOM" id="CLU_000688_8_3_1"/>
<dbReference type="eggNOG" id="KOG0736">
    <property type="taxonomic scope" value="Eukaryota"/>
</dbReference>
<dbReference type="GO" id="GO:0016887">
    <property type="term" value="F:ATP hydrolysis activity"/>
    <property type="evidence" value="ECO:0000318"/>
    <property type="project" value="GO_Central"/>
</dbReference>
<dbReference type="SMART" id="SM00382">
    <property type="entry name" value="AAA"/>
    <property type="match status" value="2"/>
</dbReference>
<dbReference type="Gene3D" id="3.40.50.300">
    <property type="entry name" value="P-loop containing nucleotide triphosphate hydrolases"/>
    <property type="match status" value="2"/>
</dbReference>
<dbReference type="CDD" id="cd19527">
    <property type="entry name" value="RecA-like_PEX6_r2"/>
    <property type="match status" value="1"/>
</dbReference>
<dbReference type="GO" id="GO:0043335">
    <property type="term" value="P:protein unfolding"/>
    <property type="evidence" value="ECO:0000318"/>
    <property type="project" value="GO_Central"/>
</dbReference>
<dbReference type="GO" id="GO:0005829">
    <property type="term" value="C:cytosol"/>
    <property type="evidence" value="ECO:0000318"/>
    <property type="project" value="GO_Central"/>
</dbReference>
<sequence length="668" mass="75218">MSKQKDLRFLVYLAKIAYPRHNSYCFIIYMIVNYCDILKQQQIFTLRGVSSEFLNNFVGGTVLDIDNTIVANDNVEQTCIKYVVVKDTTRKVNLITKKFDTKFVALLSYNLLYNLKGAITCSFKNCQGNLQFADEVELSLVNSAYTYLADLRRAVFPFMKQKKNKFLPVFLLEGRRGSGKSLLVKCLASTQGMHLYTISNFDVTATTYAQNETKLRNSFFAAKMAAPSILQIKNFENFGKNNEGQYDERLISYFTTEVKTLFESNSFPLILICCSSDKNIPIELKRTFLKTFEIKAPNDQEREKILNWILKSQDVTTDIDMSEIANKTHGFLFEDLQTLVHYAMTDFTNEKKSAERCVVSQDYFFRALDLMQSNYSESLGAPRVPQVKWSDVGGLTEVKEEIIKTIKLPLKHSELLKTTGLKRSGILLYGPPGTGKTLIAKAVATECGLCFLSVKGPELLNMYVGQSEQNVREVFEKARDASPCIIFFDELDSLAPNRGASGDSGGVMDRVVSQLLAEMDGLNQTGTVFIIGATNRPDLIDPALLRPGRFDKLLYVGPCIDRDSKIAVLTALTRKFTLENDSLIAEAVDLCPENFSGADFYGVCSSAWMAAVRRFVKTLEEGKNDRNSATASDVIVTLDDFKLAIKTIKPSIRQEDLEYYNKLKSDFK</sequence>
<keyword evidence="3" id="KW-0962">Peroxisome biogenesis</keyword>
<dbReference type="InterPro" id="IPR047533">
    <property type="entry name" value="RecA-like_PEX6_r2"/>
</dbReference>
<dbReference type="Gene3D" id="1.10.8.60">
    <property type="match status" value="2"/>
</dbReference>
<keyword evidence="5" id="KW-0378">Hydrolase</keyword>
<dbReference type="Pfam" id="PF09336">
    <property type="entry name" value="Vps4_C"/>
    <property type="match status" value="1"/>
</dbReference>
<dbReference type="SUPFAM" id="SSF52540">
    <property type="entry name" value="P-loop containing nucleoside triphosphate hydrolases"/>
    <property type="match status" value="2"/>
</dbReference>
<evidence type="ECO:0000256" key="3">
    <source>
        <dbReference type="ARBA" id="ARBA00022593"/>
    </source>
</evidence>
<keyword evidence="6 11" id="KW-0067">ATP-binding</keyword>
<accession>D6WES7</accession>
<evidence type="ECO:0000256" key="7">
    <source>
        <dbReference type="ARBA" id="ARBA00023136"/>
    </source>
</evidence>
<evidence type="ECO:0000256" key="5">
    <source>
        <dbReference type="ARBA" id="ARBA00022801"/>
    </source>
</evidence>
<comment type="similarity">
    <text evidence="2 11">Belongs to the AAA ATPase family.</text>
</comment>
<keyword evidence="4 11" id="KW-0547">Nucleotide-binding</keyword>
<name>D6WES7_TRICA</name>
<dbReference type="InterPro" id="IPR015415">
    <property type="entry name" value="Spast_Vps4_C"/>
</dbReference>
<dbReference type="InterPro" id="IPR003960">
    <property type="entry name" value="ATPase_AAA_CS"/>
</dbReference>
<comment type="subcellular location">
    <subcellularLocation>
        <location evidence="1">Membrane</location>
    </subcellularLocation>
</comment>
<feature type="domain" description="AAA+ ATPase" evidence="12">
    <location>
        <begin position="422"/>
        <end position="560"/>
    </location>
</feature>
<evidence type="ECO:0000313" key="13">
    <source>
        <dbReference type="EMBL" id="EEZ99865.1"/>
    </source>
</evidence>
<dbReference type="AlphaFoldDB" id="D6WES7"/>
<dbReference type="GO" id="GO:0005524">
    <property type="term" value="F:ATP binding"/>
    <property type="evidence" value="ECO:0007669"/>
    <property type="project" value="UniProtKB-KW"/>
</dbReference>
<reference evidence="13 14" key="1">
    <citation type="journal article" date="2008" name="Nature">
        <title>The genome of the model beetle and pest Tribolium castaneum.</title>
        <authorList>
            <consortium name="Tribolium Genome Sequencing Consortium"/>
            <person name="Richards S."/>
            <person name="Gibbs R.A."/>
            <person name="Weinstock G.M."/>
            <person name="Brown S.J."/>
            <person name="Denell R."/>
            <person name="Beeman R.W."/>
            <person name="Gibbs R."/>
            <person name="Beeman R.W."/>
            <person name="Brown S.J."/>
            <person name="Bucher G."/>
            <person name="Friedrich M."/>
            <person name="Grimmelikhuijzen C.J."/>
            <person name="Klingler M."/>
            <person name="Lorenzen M."/>
            <person name="Richards S."/>
            <person name="Roth S."/>
            <person name="Schroder R."/>
            <person name="Tautz D."/>
            <person name="Zdobnov E.M."/>
            <person name="Muzny D."/>
            <person name="Gibbs R.A."/>
            <person name="Weinstock G.M."/>
            <person name="Attaway T."/>
            <person name="Bell S."/>
            <person name="Buhay C.J."/>
            <person name="Chandrabose M.N."/>
            <person name="Chavez D."/>
            <person name="Clerk-Blankenburg K.P."/>
            <person name="Cree A."/>
            <person name="Dao M."/>
            <person name="Davis C."/>
            <person name="Chacko J."/>
            <person name="Dinh H."/>
            <person name="Dugan-Rocha S."/>
            <person name="Fowler G."/>
            <person name="Garner T.T."/>
            <person name="Garnes J."/>
            <person name="Gnirke A."/>
            <person name="Hawes A."/>
            <person name="Hernandez J."/>
            <person name="Hines S."/>
            <person name="Holder M."/>
            <person name="Hume J."/>
            <person name="Jhangiani S.N."/>
            <person name="Joshi V."/>
            <person name="Khan Z.M."/>
            <person name="Jackson L."/>
            <person name="Kovar C."/>
            <person name="Kowis A."/>
            <person name="Lee S."/>
            <person name="Lewis L.R."/>
            <person name="Margolis J."/>
            <person name="Morgan M."/>
            <person name="Nazareth L.V."/>
            <person name="Nguyen N."/>
            <person name="Okwuonu G."/>
            <person name="Parker D."/>
            <person name="Richards S."/>
            <person name="Ruiz S.J."/>
            <person name="Santibanez J."/>
            <person name="Savard J."/>
            <person name="Scherer S.E."/>
            <person name="Schneider B."/>
            <person name="Sodergren E."/>
            <person name="Tautz D."/>
            <person name="Vattahil S."/>
            <person name="Villasana D."/>
            <person name="White C.S."/>
            <person name="Wright R."/>
            <person name="Park Y."/>
            <person name="Beeman R.W."/>
            <person name="Lord J."/>
            <person name="Oppert B."/>
            <person name="Lorenzen M."/>
            <person name="Brown S."/>
            <person name="Wang L."/>
            <person name="Savard J."/>
            <person name="Tautz D."/>
            <person name="Richards S."/>
            <person name="Weinstock G."/>
            <person name="Gibbs R.A."/>
            <person name="Liu Y."/>
            <person name="Worley K."/>
            <person name="Weinstock G."/>
            <person name="Elsik C.G."/>
            <person name="Reese J.T."/>
            <person name="Elhaik E."/>
            <person name="Landan G."/>
            <person name="Graur D."/>
            <person name="Arensburger P."/>
            <person name="Atkinson P."/>
            <person name="Beeman R.W."/>
            <person name="Beidler J."/>
            <person name="Brown S.J."/>
            <person name="Demuth J.P."/>
            <person name="Drury D.W."/>
            <person name="Du Y.Z."/>
            <person name="Fujiwara H."/>
            <person name="Lorenzen M."/>
            <person name="Maselli V."/>
            <person name="Osanai M."/>
            <person name="Park Y."/>
            <person name="Robertson H.M."/>
            <person name="Tu Z."/>
            <person name="Wang J.J."/>
            <person name="Wang S."/>
            <person name="Richards S."/>
            <person name="Song H."/>
            <person name="Zhang L."/>
            <person name="Sodergren E."/>
            <person name="Werner D."/>
            <person name="Stanke M."/>
            <person name="Morgenstern B."/>
            <person name="Solovyev V."/>
            <person name="Kosarev P."/>
            <person name="Brown G."/>
            <person name="Chen H.C."/>
            <person name="Ermolaeva O."/>
            <person name="Hlavina W."/>
            <person name="Kapustin Y."/>
            <person name="Kiryutin B."/>
            <person name="Kitts P."/>
            <person name="Maglott D."/>
            <person name="Pruitt K."/>
            <person name="Sapojnikov V."/>
            <person name="Souvorov A."/>
            <person name="Mackey A.J."/>
            <person name="Waterhouse R.M."/>
            <person name="Wyder S."/>
            <person name="Zdobnov E.M."/>
            <person name="Zdobnov E.M."/>
            <person name="Wyder S."/>
            <person name="Kriventseva E.V."/>
            <person name="Kadowaki T."/>
            <person name="Bork P."/>
            <person name="Aranda M."/>
            <person name="Bao R."/>
            <person name="Beermann A."/>
            <person name="Berns N."/>
            <person name="Bolognesi R."/>
            <person name="Bonneton F."/>
            <person name="Bopp D."/>
            <person name="Brown S.J."/>
            <person name="Bucher G."/>
            <person name="Butts T."/>
            <person name="Chaumot A."/>
            <person name="Denell R.E."/>
            <person name="Ferrier D.E."/>
            <person name="Friedrich M."/>
            <person name="Gordon C.M."/>
            <person name="Jindra M."/>
            <person name="Klingler M."/>
            <person name="Lan Q."/>
            <person name="Lattorff H.M."/>
            <person name="Laudet V."/>
            <person name="von Levetsow C."/>
            <person name="Liu Z."/>
            <person name="Lutz R."/>
            <person name="Lynch J.A."/>
            <person name="da Fonseca R.N."/>
            <person name="Posnien N."/>
            <person name="Reuter R."/>
            <person name="Roth S."/>
            <person name="Savard J."/>
            <person name="Schinko J.B."/>
            <person name="Schmitt C."/>
            <person name="Schoppmeier M."/>
            <person name="Schroder R."/>
            <person name="Shippy T.D."/>
            <person name="Simonnet F."/>
            <person name="Marques-Souza H."/>
            <person name="Tautz D."/>
            <person name="Tomoyasu Y."/>
            <person name="Trauner J."/>
            <person name="Van der Zee M."/>
            <person name="Vervoort M."/>
            <person name="Wittkopp N."/>
            <person name="Wimmer E.A."/>
            <person name="Yang X."/>
            <person name="Jones A.K."/>
            <person name="Sattelle D.B."/>
            <person name="Ebert P.R."/>
            <person name="Nelson D."/>
            <person name="Scott J.G."/>
            <person name="Beeman R.W."/>
            <person name="Muthukrishnan S."/>
            <person name="Kramer K.J."/>
            <person name="Arakane Y."/>
            <person name="Beeman R.W."/>
            <person name="Zhu Q."/>
            <person name="Hogenkamp D."/>
            <person name="Dixit R."/>
            <person name="Oppert B."/>
            <person name="Jiang H."/>
            <person name="Zou Z."/>
            <person name="Marshall J."/>
            <person name="Elpidina E."/>
            <person name="Vinokurov K."/>
            <person name="Oppert C."/>
            <person name="Zou Z."/>
            <person name="Evans J."/>
            <person name="Lu Z."/>
            <person name="Zhao P."/>
            <person name="Sumathipala N."/>
            <person name="Altincicek B."/>
            <person name="Vilcinskas A."/>
            <person name="Williams M."/>
            <person name="Hultmark D."/>
            <person name="Hetru C."/>
            <person name="Jiang H."/>
            <person name="Grimmelikhuijzen C.J."/>
            <person name="Hauser F."/>
            <person name="Cazzamali G."/>
            <person name="Williamson M."/>
            <person name="Park Y."/>
            <person name="Li B."/>
            <person name="Tanaka Y."/>
            <person name="Predel R."/>
            <person name="Neupert S."/>
            <person name="Schachtner J."/>
            <person name="Verleyen P."/>
            <person name="Raible F."/>
            <person name="Bork P."/>
            <person name="Friedrich M."/>
            <person name="Walden K.K."/>
            <person name="Robertson H.M."/>
            <person name="Angeli S."/>
            <person name="Foret S."/>
            <person name="Bucher G."/>
            <person name="Schuetz S."/>
            <person name="Maleszka R."/>
            <person name="Wimmer E.A."/>
            <person name="Beeman R.W."/>
            <person name="Lorenzen M."/>
            <person name="Tomoyasu Y."/>
            <person name="Miller S.C."/>
            <person name="Grossmann D."/>
            <person name="Bucher G."/>
        </authorList>
    </citation>
    <scope>NUCLEOTIDE SEQUENCE [LARGE SCALE GENOMIC DNA]</scope>
    <source>
        <strain evidence="13 14">Georgia GA2</strain>
    </source>
</reference>
<dbReference type="Pfam" id="PF00004">
    <property type="entry name" value="AAA"/>
    <property type="match status" value="2"/>
</dbReference>
<evidence type="ECO:0000313" key="14">
    <source>
        <dbReference type="Proteomes" id="UP000007266"/>
    </source>
</evidence>
<dbReference type="InterPro" id="IPR027417">
    <property type="entry name" value="P-loop_NTPase"/>
</dbReference>
<dbReference type="PANTHER" id="PTHR23077">
    <property type="entry name" value="AAA-FAMILY ATPASE"/>
    <property type="match status" value="1"/>
</dbReference>
<organism evidence="13 14">
    <name type="scientific">Tribolium castaneum</name>
    <name type="common">Red flour beetle</name>
    <dbReference type="NCBI Taxonomy" id="7070"/>
    <lineage>
        <taxon>Eukaryota</taxon>
        <taxon>Metazoa</taxon>
        <taxon>Ecdysozoa</taxon>
        <taxon>Arthropoda</taxon>
        <taxon>Hexapoda</taxon>
        <taxon>Insecta</taxon>
        <taxon>Pterygota</taxon>
        <taxon>Neoptera</taxon>
        <taxon>Endopterygota</taxon>
        <taxon>Coleoptera</taxon>
        <taxon>Polyphaga</taxon>
        <taxon>Cucujiformia</taxon>
        <taxon>Tenebrionidae</taxon>
        <taxon>Tenebrionidae incertae sedis</taxon>
        <taxon>Tribolium</taxon>
    </lineage>
</organism>
<dbReference type="PROSITE" id="PS00674">
    <property type="entry name" value="AAA"/>
    <property type="match status" value="1"/>
</dbReference>
<dbReference type="EMBL" id="KQ971326">
    <property type="protein sequence ID" value="EEZ99865.1"/>
    <property type="molecule type" value="Genomic_DNA"/>
</dbReference>
<evidence type="ECO:0000256" key="11">
    <source>
        <dbReference type="RuleBase" id="RU003651"/>
    </source>
</evidence>
<evidence type="ECO:0000256" key="8">
    <source>
        <dbReference type="ARBA" id="ARBA00034811"/>
    </source>
</evidence>
<evidence type="ECO:0000256" key="4">
    <source>
        <dbReference type="ARBA" id="ARBA00022741"/>
    </source>
</evidence>
<dbReference type="OMA" id="QCKFAAC"/>
<keyword evidence="7" id="KW-0472">Membrane</keyword>
<dbReference type="InterPro" id="IPR003959">
    <property type="entry name" value="ATPase_AAA_core"/>
</dbReference>
<dbReference type="FunFam" id="3.40.50.300:FF:000109">
    <property type="entry name" value="Peroxisomal biogenesis factor 6"/>
    <property type="match status" value="1"/>
</dbReference>
<keyword evidence="14" id="KW-1185">Reference proteome</keyword>
<comment type="catalytic activity">
    <reaction evidence="10">
        <text>ATP + H2O = ADP + phosphate + H(+)</text>
        <dbReference type="Rhea" id="RHEA:13065"/>
        <dbReference type="ChEBI" id="CHEBI:15377"/>
        <dbReference type="ChEBI" id="CHEBI:15378"/>
        <dbReference type="ChEBI" id="CHEBI:30616"/>
        <dbReference type="ChEBI" id="CHEBI:43474"/>
        <dbReference type="ChEBI" id="CHEBI:456216"/>
    </reaction>
    <physiologicalReaction direction="left-to-right" evidence="10">
        <dbReference type="Rhea" id="RHEA:13066"/>
    </physiologicalReaction>
</comment>